<dbReference type="Pfam" id="PF17962">
    <property type="entry name" value="bMG6"/>
    <property type="match status" value="1"/>
</dbReference>
<dbReference type="InterPro" id="IPR021868">
    <property type="entry name" value="Alpha_2_Macroglob_MG3"/>
</dbReference>
<dbReference type="EMBL" id="NFZW01000012">
    <property type="protein sequence ID" value="RFA35402.1"/>
    <property type="molecule type" value="Genomic_DNA"/>
</dbReference>
<dbReference type="InterPro" id="IPR008930">
    <property type="entry name" value="Terpenoid_cyclase/PrenylTrfase"/>
</dbReference>
<dbReference type="InterPro" id="IPR041203">
    <property type="entry name" value="Bact_A2M_MG5"/>
</dbReference>
<dbReference type="InterPro" id="IPR051802">
    <property type="entry name" value="YfhM-like"/>
</dbReference>
<dbReference type="SMART" id="SM01360">
    <property type="entry name" value="A2M"/>
    <property type="match status" value="1"/>
</dbReference>
<dbReference type="InterPro" id="IPR011625">
    <property type="entry name" value="A2M_N_BRD"/>
</dbReference>
<dbReference type="Pfam" id="PF01835">
    <property type="entry name" value="MG2"/>
    <property type="match status" value="1"/>
</dbReference>
<dbReference type="SMART" id="SM01419">
    <property type="entry name" value="Thiol-ester_cl"/>
    <property type="match status" value="1"/>
</dbReference>
<dbReference type="SUPFAM" id="SSF48239">
    <property type="entry name" value="Terpenoid cyclases/Protein prenyltransferases"/>
    <property type="match status" value="1"/>
</dbReference>
<dbReference type="Pfam" id="PF00207">
    <property type="entry name" value="A2M"/>
    <property type="match status" value="1"/>
</dbReference>
<dbReference type="Pfam" id="PF07703">
    <property type="entry name" value="A2M_BRD"/>
    <property type="match status" value="1"/>
</dbReference>
<dbReference type="InterPro" id="IPR041462">
    <property type="entry name" value="Bact_A2M_MG6"/>
</dbReference>
<dbReference type="RefSeq" id="WP_116347984.1">
    <property type="nucleotide sequence ID" value="NZ_NFZW01000012.1"/>
</dbReference>
<comment type="similarity">
    <text evidence="1">Belongs to the protease inhibitor I39 (alpha-2-macroglobulin) family. Bacterial alpha-2-macroglobulin subfamily.</text>
</comment>
<evidence type="ECO:0000313" key="4">
    <source>
        <dbReference type="EMBL" id="RFA35402.1"/>
    </source>
</evidence>
<organism evidence="4 5">
    <name type="scientific">Alkalilimnicola ehrlichii</name>
    <dbReference type="NCBI Taxonomy" id="351052"/>
    <lineage>
        <taxon>Bacteria</taxon>
        <taxon>Pseudomonadati</taxon>
        <taxon>Pseudomonadota</taxon>
        <taxon>Gammaproteobacteria</taxon>
        <taxon>Chromatiales</taxon>
        <taxon>Ectothiorhodospiraceae</taxon>
        <taxon>Alkalilimnicola</taxon>
    </lineage>
</organism>
<evidence type="ECO:0000259" key="3">
    <source>
        <dbReference type="SMART" id="SM01360"/>
    </source>
</evidence>
<accession>A0A3E0WR10</accession>
<dbReference type="PANTHER" id="PTHR40094:SF1">
    <property type="entry name" value="UBIQUITIN DOMAIN-CONTAINING PROTEIN"/>
    <property type="match status" value="1"/>
</dbReference>
<feature type="domain" description="Alpha-2-macroglobulin bait region" evidence="2">
    <location>
        <begin position="982"/>
        <end position="1124"/>
    </location>
</feature>
<comment type="caution">
    <text evidence="4">The sequence shown here is derived from an EMBL/GenBank/DDBJ whole genome shotgun (WGS) entry which is preliminary data.</text>
</comment>
<evidence type="ECO:0000256" key="1">
    <source>
        <dbReference type="ARBA" id="ARBA00010556"/>
    </source>
</evidence>
<name>A0A3E0WR10_9GAMM</name>
<dbReference type="Proteomes" id="UP000256763">
    <property type="component" value="Unassembled WGS sequence"/>
</dbReference>
<dbReference type="PANTHER" id="PTHR40094">
    <property type="entry name" value="ALPHA-2-MACROGLOBULIN HOMOLOG"/>
    <property type="match status" value="1"/>
</dbReference>
<dbReference type="Gene3D" id="2.60.40.1930">
    <property type="match status" value="1"/>
</dbReference>
<dbReference type="PROSITE" id="PS51257">
    <property type="entry name" value="PROKAR_LIPOPROTEIN"/>
    <property type="match status" value="1"/>
</dbReference>
<dbReference type="Gene3D" id="1.50.10.20">
    <property type="match status" value="1"/>
</dbReference>
<sequence length="1468" mass="161640">MSLLRGWGVVAVAALWLLAAGCERQAPEPLAVEASEWHAYIDRHSAGGVSAVQPLRVRFNTAMVEPAQVNRPLEAGVALSPQVPFEAMFTRVDELSITPRRALQPGQEYEVTLNPALAPGIEVGGDFRFRVVVLQQAMDLRLHGLVPSGEPGRMRLRGQLITGDAAPEAGVARVITATQEGRSLPVSWEHAPDRRYHEFTVADIERGAQASRVLIRWDGSAVGAEQQGERELAVPGSEEFAVTGVRVATEGSRHIVVTFSESLDARQNLSGLVRINGAHVRTQVDGGTLRVYPRSQVVGAVTLRLEGGVRSAAGARLGEAFERELVLMSLRPGVRFVGKGVILPEAEHLTVPFEAVNVSSVTVTGLQIYRDNIGQFLQNNTLDGERGLRNVGRYVWRKEIPLSSLPRDEWQRYLLDVSELVGEQPGALWRLSLSIERSQALFDCGDEHIAEPRPAAAPLPNWEGPGEVAASGWDGIEQWYSASGYVTYSDRQNPCKDAYYEFAQEARSERNFLASNLGLLAKQGSDDTLHVVVSDLRRSTVVSGAEVDVFNYQQQRIGRGVTDEHGMLSVALEGVPFYLAARAGDERGYLKLARGLALPTSQFDVGGEKVRDAIKGFIYGERDVWRPGDEIHLTFVLEDRDGRLPQGHPVSLELYDPRGNRTVSRTNSQPVGDFYTFTLRTEEHAPTGRWRAVARVGDRVFDTPIRIETVVPNRLRVELELEDEALRVDRPATATRLFAEWLSGASAAGLKADVQVRLASRATRFSRFQNFQFDDPAREFQGEPQTVFEGKLDAEGKARFPAQLMPGNPSPGMLRATFTSRVFEEGGNFSTQSQAFDYHPYPTYVGLRLPPGDESRNMLLTDTDHTVRIATLDNQGEPVARDNLEVALYKISWRWWWDKSGESLARYASAAGNVAVEQGRVSTNAEGEGEWTLRVNYPAWGRYLLRVCDADGGHCTGQVFYIDWPGWAGRAQEERGDGASRLTLYTDRARYEVGDVATVQLPPAGQGRALVSVENGSRMLAAYWLELAAEQTTFELPITAEMAPNVYVSVTLLQPHEGRDNDRPLRLFGIVPIMVEDPGTHLAPQLSLPEEVAPRVPFTVEVAERDGRPMTYTLAVVDEGLLGLTNFQTPNLHRFFYQREALGVRTWDLFDEVAGAYSGELERLLAIGGSDVAEEDDESRRKRRFPPVVKFLGAHRLEANATQTHEIELPQYLGAVRVMLVAGDQGRYGRAEQTVRVREALSLLPTLPRLVRPGERFIVPVHVFVTDERLGEVEVSLAGGEYFNVLDEPVQLSFDGAGEAIARLAIEVGDQVGTGTLRIEARAGATVAVEEVHLPVVSANPASVERVHAELAPGEVWSHAFLPHGLPGTNTASLELSAIPPLNLGERLDYLLRYPHGCGEQVASAAFPQLYLPALLKLGEDDRARVDTNVQAAIDRLRGYQNSDGGFPIGLAAGEPRLGQQLYRPFHA</sequence>
<reference evidence="5" key="1">
    <citation type="submission" date="2017-05" db="EMBL/GenBank/DDBJ databases">
        <authorList>
            <person name="Sharma S."/>
            <person name="Sidhu C."/>
            <person name="Pinnaka A.K."/>
        </authorList>
    </citation>
    <scope>NUCLEOTIDE SEQUENCE [LARGE SCALE GENOMIC DNA]</scope>
    <source>
        <strain evidence="5">AK93</strain>
    </source>
</reference>
<evidence type="ECO:0000259" key="2">
    <source>
        <dbReference type="SMART" id="SM01359"/>
    </source>
</evidence>
<protein>
    <recommendedName>
        <fullName evidence="6">Alpha-2-macroglobulin domain protein</fullName>
    </recommendedName>
</protein>
<evidence type="ECO:0000313" key="5">
    <source>
        <dbReference type="Proteomes" id="UP000256763"/>
    </source>
</evidence>
<dbReference type="Pfam" id="PF11974">
    <property type="entry name" value="bMG3"/>
    <property type="match status" value="1"/>
</dbReference>
<dbReference type="GO" id="GO:0004866">
    <property type="term" value="F:endopeptidase inhibitor activity"/>
    <property type="evidence" value="ECO:0007669"/>
    <property type="project" value="InterPro"/>
</dbReference>
<dbReference type="InterPro" id="IPR002890">
    <property type="entry name" value="MG2"/>
</dbReference>
<dbReference type="InterPro" id="IPR001599">
    <property type="entry name" value="Macroglobln_a2"/>
</dbReference>
<gene>
    <name evidence="4" type="ORF">CAL65_13055</name>
</gene>
<dbReference type="Pfam" id="PF17972">
    <property type="entry name" value="bMG5"/>
    <property type="match status" value="1"/>
</dbReference>
<keyword evidence="5" id="KW-1185">Reference proteome</keyword>
<evidence type="ECO:0008006" key="6">
    <source>
        <dbReference type="Google" id="ProtNLM"/>
    </source>
</evidence>
<feature type="domain" description="Alpha-2-macroglobulin" evidence="3">
    <location>
        <begin position="1188"/>
        <end position="1277"/>
    </location>
</feature>
<dbReference type="SMART" id="SM01359">
    <property type="entry name" value="A2M_N_2"/>
    <property type="match status" value="1"/>
</dbReference>
<dbReference type="InterPro" id="IPR047565">
    <property type="entry name" value="Alpha-macroglob_thiol-ester_cl"/>
</dbReference>
<proteinExistence type="inferred from homology"/>